<protein>
    <submittedName>
        <fullName evidence="2">Uncharacterized protein</fullName>
    </submittedName>
</protein>
<evidence type="ECO:0000313" key="2">
    <source>
        <dbReference type="EMBL" id="KAK9089397.1"/>
    </source>
</evidence>
<name>A0AAP0HLV3_9MAGN</name>
<sequence>MRADESDRNGVRERGKQQRRRNRAHERGGGQRRQNRTKPRRHGKGAITTSEHGRRRRRPRSGSGADDNLEQGRRDPRCRRRALRRKDRAGESRSTISVEDDGDGGGRERPAAAEKKEILFAQREGRGGSGFYHFGYELGLGLPVFDLQSRAVMSWAWASWAWDVPSPTQQELYDSPLKGEG</sequence>
<feature type="compositionally biased region" description="Basic residues" evidence="1">
    <location>
        <begin position="33"/>
        <end position="44"/>
    </location>
</feature>
<dbReference type="EMBL" id="JBBNAG010000012">
    <property type="protein sequence ID" value="KAK9089397.1"/>
    <property type="molecule type" value="Genomic_DNA"/>
</dbReference>
<dbReference type="AlphaFoldDB" id="A0AAP0HLV3"/>
<evidence type="ECO:0000313" key="3">
    <source>
        <dbReference type="Proteomes" id="UP001419268"/>
    </source>
</evidence>
<feature type="region of interest" description="Disordered" evidence="1">
    <location>
        <begin position="1"/>
        <end position="111"/>
    </location>
</feature>
<keyword evidence="3" id="KW-1185">Reference proteome</keyword>
<evidence type="ECO:0000256" key="1">
    <source>
        <dbReference type="SAM" id="MobiDB-lite"/>
    </source>
</evidence>
<reference evidence="2 3" key="1">
    <citation type="submission" date="2024-01" db="EMBL/GenBank/DDBJ databases">
        <title>Genome assemblies of Stephania.</title>
        <authorList>
            <person name="Yang L."/>
        </authorList>
    </citation>
    <scope>NUCLEOTIDE SEQUENCE [LARGE SCALE GENOMIC DNA]</scope>
    <source>
        <strain evidence="2">JXDWG</strain>
        <tissue evidence="2">Leaf</tissue>
    </source>
</reference>
<feature type="compositionally biased region" description="Basic residues" evidence="1">
    <location>
        <begin position="76"/>
        <end position="87"/>
    </location>
</feature>
<dbReference type="Proteomes" id="UP001419268">
    <property type="component" value="Unassembled WGS sequence"/>
</dbReference>
<accession>A0AAP0HLV3</accession>
<organism evidence="2 3">
    <name type="scientific">Stephania cephalantha</name>
    <dbReference type="NCBI Taxonomy" id="152367"/>
    <lineage>
        <taxon>Eukaryota</taxon>
        <taxon>Viridiplantae</taxon>
        <taxon>Streptophyta</taxon>
        <taxon>Embryophyta</taxon>
        <taxon>Tracheophyta</taxon>
        <taxon>Spermatophyta</taxon>
        <taxon>Magnoliopsida</taxon>
        <taxon>Ranunculales</taxon>
        <taxon>Menispermaceae</taxon>
        <taxon>Menispermoideae</taxon>
        <taxon>Cissampelideae</taxon>
        <taxon>Stephania</taxon>
    </lineage>
</organism>
<proteinExistence type="predicted"/>
<comment type="caution">
    <text evidence="2">The sequence shown here is derived from an EMBL/GenBank/DDBJ whole genome shotgun (WGS) entry which is preliminary data.</text>
</comment>
<gene>
    <name evidence="2" type="ORF">Scep_028479</name>
</gene>
<feature type="compositionally biased region" description="Basic and acidic residues" evidence="1">
    <location>
        <begin position="1"/>
        <end position="16"/>
    </location>
</feature>